<keyword evidence="1" id="KW-0812">Transmembrane</keyword>
<reference evidence="4" key="1">
    <citation type="submission" date="2018-07" db="EMBL/GenBank/DDBJ databases">
        <authorList>
            <person name="Liu B.-T."/>
            <person name="Du Z."/>
        </authorList>
    </citation>
    <scope>NUCLEOTIDE SEQUENCE [LARGE SCALE GENOMIC DNA]</scope>
    <source>
        <strain evidence="4">XYN52</strain>
    </source>
</reference>
<keyword evidence="1" id="KW-0472">Membrane</keyword>
<keyword evidence="2" id="KW-0732">Signal</keyword>
<sequence>MTSIADRIAMALAGLLGASGVAAAAASSHAGAHLLGPYALIALTHAPAILALIAFGPRGKVLSVARIALLAGALLFCADLASRHFLGAPPFRFAAPLGGMTLIGGWLLLAVSAFLPPSR</sequence>
<comment type="caution">
    <text evidence="3">The sequence shown here is derived from an EMBL/GenBank/DDBJ whole genome shotgun (WGS) entry which is preliminary data.</text>
</comment>
<dbReference type="RefSeq" id="WP_114646056.1">
    <property type="nucleotide sequence ID" value="NZ_QQNH01000012.1"/>
</dbReference>
<dbReference type="Pfam" id="PF04241">
    <property type="entry name" value="DUF423"/>
    <property type="match status" value="1"/>
</dbReference>
<organism evidence="3 4">
    <name type="scientific">Pelagibacterium lacus</name>
    <dbReference type="NCBI Taxonomy" id="2282655"/>
    <lineage>
        <taxon>Bacteria</taxon>
        <taxon>Pseudomonadati</taxon>
        <taxon>Pseudomonadota</taxon>
        <taxon>Alphaproteobacteria</taxon>
        <taxon>Hyphomicrobiales</taxon>
        <taxon>Devosiaceae</taxon>
        <taxon>Pelagibacterium</taxon>
    </lineage>
</organism>
<evidence type="ECO:0000313" key="4">
    <source>
        <dbReference type="Proteomes" id="UP000253759"/>
    </source>
</evidence>
<feature type="signal peptide" evidence="2">
    <location>
        <begin position="1"/>
        <end position="24"/>
    </location>
</feature>
<dbReference type="InterPro" id="IPR006696">
    <property type="entry name" value="DUF423"/>
</dbReference>
<proteinExistence type="predicted"/>
<evidence type="ECO:0000313" key="3">
    <source>
        <dbReference type="EMBL" id="RDE08742.1"/>
    </source>
</evidence>
<protein>
    <submittedName>
        <fullName evidence="3">DUF423 domain-containing protein</fullName>
    </submittedName>
</protein>
<dbReference type="EMBL" id="QQNH01000012">
    <property type="protein sequence ID" value="RDE08742.1"/>
    <property type="molecule type" value="Genomic_DNA"/>
</dbReference>
<feature type="chain" id="PRO_5017083458" evidence="2">
    <location>
        <begin position="25"/>
        <end position="119"/>
    </location>
</feature>
<feature type="transmembrane region" description="Helical" evidence="1">
    <location>
        <begin position="34"/>
        <end position="55"/>
    </location>
</feature>
<keyword evidence="4" id="KW-1185">Reference proteome</keyword>
<dbReference type="AlphaFoldDB" id="A0A369W655"/>
<gene>
    <name evidence="3" type="ORF">DVH29_09885</name>
</gene>
<feature type="transmembrane region" description="Helical" evidence="1">
    <location>
        <begin position="67"/>
        <end position="87"/>
    </location>
</feature>
<keyword evidence="1" id="KW-1133">Transmembrane helix</keyword>
<feature type="transmembrane region" description="Helical" evidence="1">
    <location>
        <begin position="93"/>
        <end position="115"/>
    </location>
</feature>
<evidence type="ECO:0000256" key="1">
    <source>
        <dbReference type="SAM" id="Phobius"/>
    </source>
</evidence>
<name>A0A369W655_9HYPH</name>
<dbReference type="OrthoDB" id="7173378at2"/>
<dbReference type="Proteomes" id="UP000253759">
    <property type="component" value="Unassembled WGS sequence"/>
</dbReference>
<accession>A0A369W655</accession>
<evidence type="ECO:0000256" key="2">
    <source>
        <dbReference type="SAM" id="SignalP"/>
    </source>
</evidence>